<dbReference type="PROSITE" id="PS51658">
    <property type="entry name" value="BFN"/>
    <property type="match status" value="1"/>
</dbReference>
<protein>
    <submittedName>
        <fullName evidence="2">Bifunctional nuclease family protein</fullName>
    </submittedName>
</protein>
<evidence type="ECO:0000313" key="3">
    <source>
        <dbReference type="Proteomes" id="UP001165283"/>
    </source>
</evidence>
<gene>
    <name evidence="2" type="ORF">KDL28_06090</name>
</gene>
<name>A0ABT0ZV55_9PSEU</name>
<dbReference type="InterPro" id="IPR036104">
    <property type="entry name" value="BFN_sf"/>
</dbReference>
<dbReference type="RefSeq" id="WP_252436233.1">
    <property type="nucleotide sequence ID" value="NZ_JAGSOV010000011.1"/>
</dbReference>
<sequence length="158" mass="16634">MRLVMVGVDAVSGRPVLLFEEVGGAARLLRMEVGPVRARAIEAAWRGERVEPATLGLLGLLRAAVGHRPVRVVIGAGAAGRWAATVLLDGGGQVLTDPPDAVLLALADRVPIMAEDDLLSPAGTGAAGLAPEPTPAQREQLHRFRRFLADVVPDDFRV</sequence>
<organism evidence="2 3">
    <name type="scientific">Pseudonocardia humida</name>
    <dbReference type="NCBI Taxonomy" id="2800819"/>
    <lineage>
        <taxon>Bacteria</taxon>
        <taxon>Bacillati</taxon>
        <taxon>Actinomycetota</taxon>
        <taxon>Actinomycetes</taxon>
        <taxon>Pseudonocardiales</taxon>
        <taxon>Pseudonocardiaceae</taxon>
        <taxon>Pseudonocardia</taxon>
    </lineage>
</organism>
<evidence type="ECO:0000313" key="2">
    <source>
        <dbReference type="EMBL" id="MCO1654622.1"/>
    </source>
</evidence>
<accession>A0ABT0ZV55</accession>
<dbReference type="SUPFAM" id="SSF103256">
    <property type="entry name" value="Hypothetical protein TM0160"/>
    <property type="match status" value="1"/>
</dbReference>
<dbReference type="InterPro" id="IPR003729">
    <property type="entry name" value="Bi_nuclease_dom"/>
</dbReference>
<keyword evidence="3" id="KW-1185">Reference proteome</keyword>
<evidence type="ECO:0000259" key="1">
    <source>
        <dbReference type="PROSITE" id="PS51658"/>
    </source>
</evidence>
<proteinExistence type="predicted"/>
<dbReference type="Pfam" id="PF02577">
    <property type="entry name" value="BFN_dom"/>
    <property type="match status" value="1"/>
</dbReference>
<dbReference type="EMBL" id="JAGSOV010000011">
    <property type="protein sequence ID" value="MCO1654622.1"/>
    <property type="molecule type" value="Genomic_DNA"/>
</dbReference>
<dbReference type="Proteomes" id="UP001165283">
    <property type="component" value="Unassembled WGS sequence"/>
</dbReference>
<dbReference type="Gene3D" id="3.10.690.10">
    <property type="entry name" value="Bifunctional nuclease domain"/>
    <property type="match status" value="1"/>
</dbReference>
<reference evidence="2" key="1">
    <citation type="submission" date="2021-04" db="EMBL/GenBank/DDBJ databases">
        <title>Pseudonocardia sp. nov., isolated from sandy soil of mangrove forest.</title>
        <authorList>
            <person name="Zan Z."/>
            <person name="Huang R."/>
            <person name="Liu W."/>
        </authorList>
    </citation>
    <scope>NUCLEOTIDE SEQUENCE</scope>
    <source>
        <strain evidence="2">S2-4</strain>
    </source>
</reference>
<feature type="domain" description="BFN" evidence="1">
    <location>
        <begin position="1"/>
        <end position="126"/>
    </location>
</feature>
<comment type="caution">
    <text evidence="2">The sequence shown here is derived from an EMBL/GenBank/DDBJ whole genome shotgun (WGS) entry which is preliminary data.</text>
</comment>